<dbReference type="STRING" id="984487.A0A1E4SEU8"/>
<dbReference type="AlphaFoldDB" id="A0A1E4SEU8"/>
<feature type="domain" description="FAD-binding FR-type" evidence="15">
    <location>
        <begin position="406"/>
        <end position="525"/>
    </location>
</feature>
<protein>
    <submittedName>
        <fullName evidence="16">Ferric reductase transmembrane component</fullName>
    </submittedName>
</protein>
<keyword evidence="14" id="KW-0732">Signal</keyword>
<keyword evidence="11 13" id="KW-0472">Membrane</keyword>
<feature type="signal peptide" evidence="14">
    <location>
        <begin position="1"/>
        <end position="18"/>
    </location>
</feature>
<evidence type="ECO:0000256" key="4">
    <source>
        <dbReference type="ARBA" id="ARBA00022630"/>
    </source>
</evidence>
<dbReference type="SFLD" id="SFLDG01168">
    <property type="entry name" value="Ferric_reductase_subgroup_(FRE"/>
    <property type="match status" value="1"/>
</dbReference>
<feature type="transmembrane region" description="Helical" evidence="13">
    <location>
        <begin position="396"/>
        <end position="414"/>
    </location>
</feature>
<evidence type="ECO:0000259" key="15">
    <source>
        <dbReference type="PROSITE" id="PS51384"/>
    </source>
</evidence>
<dbReference type="InterPro" id="IPR051410">
    <property type="entry name" value="Ferric/Cupric_Reductase"/>
</dbReference>
<feature type="transmembrane region" description="Helical" evidence="13">
    <location>
        <begin position="231"/>
        <end position="251"/>
    </location>
</feature>
<keyword evidence="6" id="KW-0274">FAD</keyword>
<dbReference type="Pfam" id="PF08022">
    <property type="entry name" value="FAD_binding_8"/>
    <property type="match status" value="1"/>
</dbReference>
<comment type="subcellular location">
    <subcellularLocation>
        <location evidence="1">Membrane</location>
        <topology evidence="1">Multi-pass membrane protein</topology>
    </subcellularLocation>
</comment>
<feature type="transmembrane region" description="Helical" evidence="13">
    <location>
        <begin position="155"/>
        <end position="178"/>
    </location>
</feature>
<evidence type="ECO:0000256" key="11">
    <source>
        <dbReference type="ARBA" id="ARBA00023136"/>
    </source>
</evidence>
<keyword evidence="5 13" id="KW-0812">Transmembrane</keyword>
<evidence type="ECO:0000313" key="17">
    <source>
        <dbReference type="Proteomes" id="UP000094285"/>
    </source>
</evidence>
<name>A0A1E4SEU8_9ASCO</name>
<dbReference type="Pfam" id="PF01794">
    <property type="entry name" value="Ferric_reduct"/>
    <property type="match status" value="1"/>
</dbReference>
<keyword evidence="9" id="KW-0560">Oxidoreductase</keyword>
<feature type="transmembrane region" description="Helical" evidence="13">
    <location>
        <begin position="310"/>
        <end position="331"/>
    </location>
</feature>
<dbReference type="InterPro" id="IPR013121">
    <property type="entry name" value="Fe_red_NAD-bd_6"/>
</dbReference>
<dbReference type="GO" id="GO:0000293">
    <property type="term" value="F:ferric-chelate reductase activity"/>
    <property type="evidence" value="ECO:0007669"/>
    <property type="project" value="UniProtKB-ARBA"/>
</dbReference>
<proteinExistence type="inferred from homology"/>
<keyword evidence="8 13" id="KW-1133">Transmembrane helix</keyword>
<evidence type="ECO:0000313" key="16">
    <source>
        <dbReference type="EMBL" id="ODV78044.1"/>
    </source>
</evidence>
<feature type="transmembrane region" description="Helical" evidence="13">
    <location>
        <begin position="372"/>
        <end position="390"/>
    </location>
</feature>
<evidence type="ECO:0000256" key="8">
    <source>
        <dbReference type="ARBA" id="ARBA00022989"/>
    </source>
</evidence>
<evidence type="ECO:0000256" key="5">
    <source>
        <dbReference type="ARBA" id="ARBA00022692"/>
    </source>
</evidence>
<evidence type="ECO:0000256" key="14">
    <source>
        <dbReference type="SAM" id="SignalP"/>
    </source>
</evidence>
<dbReference type="InterPro" id="IPR013130">
    <property type="entry name" value="Fe3_Rdtase_TM_dom"/>
</dbReference>
<evidence type="ECO:0000256" key="13">
    <source>
        <dbReference type="SAM" id="Phobius"/>
    </source>
</evidence>
<dbReference type="GeneID" id="30984543"/>
<comment type="similarity">
    <text evidence="2">Belongs to the ferric reductase (FRE) family.</text>
</comment>
<evidence type="ECO:0000256" key="3">
    <source>
        <dbReference type="ARBA" id="ARBA00022448"/>
    </source>
</evidence>
<keyword evidence="3" id="KW-0813">Transport</keyword>
<evidence type="ECO:0000256" key="6">
    <source>
        <dbReference type="ARBA" id="ARBA00022827"/>
    </source>
</evidence>
<dbReference type="PANTHER" id="PTHR32361">
    <property type="entry name" value="FERRIC/CUPRIC REDUCTASE TRANSMEMBRANE COMPONENT"/>
    <property type="match status" value="1"/>
</dbReference>
<dbReference type="Proteomes" id="UP000094285">
    <property type="component" value="Unassembled WGS sequence"/>
</dbReference>
<keyword evidence="7" id="KW-0249">Electron transport</keyword>
<dbReference type="EMBL" id="KV453914">
    <property type="protein sequence ID" value="ODV78044.1"/>
    <property type="molecule type" value="Genomic_DNA"/>
</dbReference>
<dbReference type="PROSITE" id="PS51384">
    <property type="entry name" value="FAD_FR"/>
    <property type="match status" value="1"/>
</dbReference>
<dbReference type="Gene3D" id="3.40.50.80">
    <property type="entry name" value="Nucleotide-binding domain of ferredoxin-NADP reductase (FNR) module"/>
    <property type="match status" value="1"/>
</dbReference>
<evidence type="ECO:0000256" key="10">
    <source>
        <dbReference type="ARBA" id="ARBA00023065"/>
    </source>
</evidence>
<evidence type="ECO:0000256" key="9">
    <source>
        <dbReference type="ARBA" id="ARBA00023002"/>
    </source>
</evidence>
<sequence length="714" mass="81436">MQLINVLSLLLFLGSIQAHDAKYARYGTDLTNFYACNYQVIRSATYCRARGFGCYCNNTAALSTLTGCLHYKDRLTDSLTKYFVHMCETDFKVTVTQQNITDAYELFKTSAKNVLEVPGYNRTKPINYPILFEKSVMDLYHDSYVQFLGNYDNSLYYGAGVLGYWLFVMVIAMGANFATYFFPGLVKKCTGPISNTWRKHVTLPATANRNKSEHHFFFGIHWLVPSRFETIVIVGFIAVTTFCNAHKITYVEGDPLFDLKRLTLIRYVADRSGIVATILVPLLILFAGRNNFLQWTTGWNFATFVTYHRWIGRVTFVLVVVHSVTFSVAFGNERYKEDMKETYLIWGTIGTVASGFLMVQGMLYLRRKWYEIFLLIHIILAVLFIAGSWIHVAELGYVWFFYAAVAVWVFDRAIRIARLSFFGFPKARVVLLADETLKVIIPKPSYWKSVPGGHAFIHFLRPSCFWQSHPFTFTEHAELRDKIILYCKVKGGVTHGLYQYLMTHPGMSTDIRVAVEGPYGQSSPAKKYDSAIYVAGGNGIPGIYSEVYDLARRDIKQSLKLFWVVRDYKSLLWFYEELLALKGSKISTTIYITRPDSSEIIADFEQRHPEGTTTVELENELEDKLDKGDSIKEKSDSYGSMQPSHDLSHIFFKSGRPSMNEIVEESIAESSGSTCFVTCGHPVMVDALRTAVVDNLNNKEGKSIDYFEQLQVWA</sequence>
<dbReference type="CDD" id="cd06186">
    <property type="entry name" value="NOX_Duox_like_FAD_NADP"/>
    <property type="match status" value="1"/>
</dbReference>
<dbReference type="GO" id="GO:0005886">
    <property type="term" value="C:plasma membrane"/>
    <property type="evidence" value="ECO:0007669"/>
    <property type="project" value="TreeGrafter"/>
</dbReference>
<dbReference type="RefSeq" id="XP_020063166.1">
    <property type="nucleotide sequence ID" value="XM_020210407.1"/>
</dbReference>
<dbReference type="Pfam" id="PF08030">
    <property type="entry name" value="NAD_binding_6"/>
    <property type="match status" value="1"/>
</dbReference>
<dbReference type="GO" id="GO:0006826">
    <property type="term" value="P:iron ion transport"/>
    <property type="evidence" value="ECO:0007669"/>
    <property type="project" value="TreeGrafter"/>
</dbReference>
<feature type="chain" id="PRO_5009162746" evidence="14">
    <location>
        <begin position="19"/>
        <end position="714"/>
    </location>
</feature>
<evidence type="ECO:0000256" key="7">
    <source>
        <dbReference type="ARBA" id="ARBA00022982"/>
    </source>
</evidence>
<evidence type="ECO:0000256" key="1">
    <source>
        <dbReference type="ARBA" id="ARBA00004141"/>
    </source>
</evidence>
<dbReference type="InterPro" id="IPR017927">
    <property type="entry name" value="FAD-bd_FR_type"/>
</dbReference>
<dbReference type="GO" id="GO:0015677">
    <property type="term" value="P:copper ion import"/>
    <property type="evidence" value="ECO:0007669"/>
    <property type="project" value="TreeGrafter"/>
</dbReference>
<dbReference type="InterPro" id="IPR039261">
    <property type="entry name" value="FNR_nucleotide-bd"/>
</dbReference>
<keyword evidence="4" id="KW-0285">Flavoprotein</keyword>
<evidence type="ECO:0000256" key="12">
    <source>
        <dbReference type="ARBA" id="ARBA00023180"/>
    </source>
</evidence>
<feature type="transmembrane region" description="Helical" evidence="13">
    <location>
        <begin position="343"/>
        <end position="365"/>
    </location>
</feature>
<organism evidence="16 17">
    <name type="scientific">Suhomyces tanzawaensis NRRL Y-17324</name>
    <dbReference type="NCBI Taxonomy" id="984487"/>
    <lineage>
        <taxon>Eukaryota</taxon>
        <taxon>Fungi</taxon>
        <taxon>Dikarya</taxon>
        <taxon>Ascomycota</taxon>
        <taxon>Saccharomycotina</taxon>
        <taxon>Pichiomycetes</taxon>
        <taxon>Debaryomycetaceae</taxon>
        <taxon>Suhomyces</taxon>
    </lineage>
</organism>
<gene>
    <name evidence="16" type="ORF">CANTADRAFT_55136</name>
</gene>
<dbReference type="PANTHER" id="PTHR32361:SF9">
    <property type="entry name" value="FERRIC REDUCTASE TRANSMEMBRANE COMPONENT 3-RELATED"/>
    <property type="match status" value="1"/>
</dbReference>
<dbReference type="GO" id="GO:0006879">
    <property type="term" value="P:intracellular iron ion homeostasis"/>
    <property type="evidence" value="ECO:0007669"/>
    <property type="project" value="TreeGrafter"/>
</dbReference>
<accession>A0A1E4SEU8</accession>
<keyword evidence="12" id="KW-0325">Glycoprotein</keyword>
<keyword evidence="10" id="KW-0406">Ion transport</keyword>
<dbReference type="SUPFAM" id="SSF52343">
    <property type="entry name" value="Ferredoxin reductase-like, C-terminal NADP-linked domain"/>
    <property type="match status" value="1"/>
</dbReference>
<keyword evidence="17" id="KW-1185">Reference proteome</keyword>
<dbReference type="SFLD" id="SFLDS00052">
    <property type="entry name" value="Ferric_Reductase_Domain"/>
    <property type="match status" value="1"/>
</dbReference>
<dbReference type="OrthoDB" id="167398at2759"/>
<feature type="transmembrane region" description="Helical" evidence="13">
    <location>
        <begin position="271"/>
        <end position="289"/>
    </location>
</feature>
<reference evidence="17" key="1">
    <citation type="submission" date="2016-05" db="EMBL/GenBank/DDBJ databases">
        <title>Comparative genomics of biotechnologically important yeasts.</title>
        <authorList>
            <consortium name="DOE Joint Genome Institute"/>
            <person name="Riley R."/>
            <person name="Haridas S."/>
            <person name="Wolfe K.H."/>
            <person name="Lopes M.R."/>
            <person name="Hittinger C.T."/>
            <person name="Goker M."/>
            <person name="Salamov A."/>
            <person name="Wisecaver J."/>
            <person name="Long T.M."/>
            <person name="Aerts A.L."/>
            <person name="Barry K."/>
            <person name="Choi C."/>
            <person name="Clum A."/>
            <person name="Coughlan A.Y."/>
            <person name="Deshpande S."/>
            <person name="Douglass A.P."/>
            <person name="Hanson S.J."/>
            <person name="Klenk H.-P."/>
            <person name="Labutti K."/>
            <person name="Lapidus A."/>
            <person name="Lindquist E."/>
            <person name="Lipzen A."/>
            <person name="Meier-Kolthoff J.P."/>
            <person name="Ohm R.A."/>
            <person name="Otillar R.P."/>
            <person name="Pangilinan J."/>
            <person name="Peng Y."/>
            <person name="Rokas A."/>
            <person name="Rosa C.A."/>
            <person name="Scheuner C."/>
            <person name="Sibirny A.A."/>
            <person name="Slot J.C."/>
            <person name="Stielow J.B."/>
            <person name="Sun H."/>
            <person name="Kurtzman C.P."/>
            <person name="Blackwell M."/>
            <person name="Grigoriev I.V."/>
            <person name="Jeffries T.W."/>
        </authorList>
    </citation>
    <scope>NUCLEOTIDE SEQUENCE [LARGE SCALE GENOMIC DNA]</scope>
    <source>
        <strain evidence="17">NRRL Y-17324</strain>
    </source>
</reference>
<evidence type="ECO:0000256" key="2">
    <source>
        <dbReference type="ARBA" id="ARBA00006278"/>
    </source>
</evidence>
<dbReference type="InterPro" id="IPR013112">
    <property type="entry name" value="FAD-bd_8"/>
</dbReference>